<accession>A0ABW3L3I5</accession>
<feature type="transmembrane region" description="Helical" evidence="1">
    <location>
        <begin position="105"/>
        <end position="125"/>
    </location>
</feature>
<evidence type="ECO:0000313" key="3">
    <source>
        <dbReference type="Proteomes" id="UP001596990"/>
    </source>
</evidence>
<keyword evidence="1" id="KW-1133">Transmembrane helix</keyword>
<dbReference type="Proteomes" id="UP001596990">
    <property type="component" value="Unassembled WGS sequence"/>
</dbReference>
<dbReference type="EMBL" id="JBHTKL010000005">
    <property type="protein sequence ID" value="MFD1019543.1"/>
    <property type="molecule type" value="Genomic_DNA"/>
</dbReference>
<protein>
    <submittedName>
        <fullName evidence="2">Uncharacterized protein</fullName>
    </submittedName>
</protein>
<evidence type="ECO:0000256" key="1">
    <source>
        <dbReference type="SAM" id="Phobius"/>
    </source>
</evidence>
<keyword evidence="1" id="KW-0472">Membrane</keyword>
<name>A0ABW3L3I5_9BACI</name>
<dbReference type="RefSeq" id="WP_386059605.1">
    <property type="nucleotide sequence ID" value="NZ_JBHTKL010000005.1"/>
</dbReference>
<sequence length="130" mass="15046">MNKSKRFIAFLTFIVFVVIAGYTFYEWIRFGTINGSSIFFSFLALSYFLNWITWGEVEGRGEKDELDVHIKTQSTRISCFVLMFLSGLILFVSDGVTDLKDIDNYPLLIVVGLTFVTLPMTEFIYSKKYK</sequence>
<reference evidence="3" key="1">
    <citation type="journal article" date="2019" name="Int. J. Syst. Evol. Microbiol.">
        <title>The Global Catalogue of Microorganisms (GCM) 10K type strain sequencing project: providing services to taxonomists for standard genome sequencing and annotation.</title>
        <authorList>
            <consortium name="The Broad Institute Genomics Platform"/>
            <consortium name="The Broad Institute Genome Sequencing Center for Infectious Disease"/>
            <person name="Wu L."/>
            <person name="Ma J."/>
        </authorList>
    </citation>
    <scope>NUCLEOTIDE SEQUENCE [LARGE SCALE GENOMIC DNA]</scope>
    <source>
        <strain evidence="3">CCUG 56607</strain>
    </source>
</reference>
<evidence type="ECO:0000313" key="2">
    <source>
        <dbReference type="EMBL" id="MFD1019543.1"/>
    </source>
</evidence>
<keyword evidence="3" id="KW-1185">Reference proteome</keyword>
<feature type="transmembrane region" description="Helical" evidence="1">
    <location>
        <begin position="75"/>
        <end position="93"/>
    </location>
</feature>
<proteinExistence type="predicted"/>
<feature type="transmembrane region" description="Helical" evidence="1">
    <location>
        <begin position="37"/>
        <end position="54"/>
    </location>
</feature>
<gene>
    <name evidence="2" type="ORF">ACFQ2J_10205</name>
</gene>
<feature type="transmembrane region" description="Helical" evidence="1">
    <location>
        <begin position="7"/>
        <end position="25"/>
    </location>
</feature>
<organism evidence="2 3">
    <name type="scientific">Thalassobacillus hwangdonensis</name>
    <dbReference type="NCBI Taxonomy" id="546108"/>
    <lineage>
        <taxon>Bacteria</taxon>
        <taxon>Bacillati</taxon>
        <taxon>Bacillota</taxon>
        <taxon>Bacilli</taxon>
        <taxon>Bacillales</taxon>
        <taxon>Bacillaceae</taxon>
        <taxon>Thalassobacillus</taxon>
    </lineage>
</organism>
<comment type="caution">
    <text evidence="2">The sequence shown here is derived from an EMBL/GenBank/DDBJ whole genome shotgun (WGS) entry which is preliminary data.</text>
</comment>
<keyword evidence="1" id="KW-0812">Transmembrane</keyword>